<dbReference type="EMBL" id="KQ417194">
    <property type="protein sequence ID" value="KOF93352.1"/>
    <property type="molecule type" value="Genomic_DNA"/>
</dbReference>
<feature type="compositionally biased region" description="Polar residues" evidence="1">
    <location>
        <begin position="56"/>
        <end position="65"/>
    </location>
</feature>
<evidence type="ECO:0000313" key="2">
    <source>
        <dbReference type="EMBL" id="KOF93352.1"/>
    </source>
</evidence>
<organism evidence="2">
    <name type="scientific">Octopus bimaculoides</name>
    <name type="common">California two-spotted octopus</name>
    <dbReference type="NCBI Taxonomy" id="37653"/>
    <lineage>
        <taxon>Eukaryota</taxon>
        <taxon>Metazoa</taxon>
        <taxon>Spiralia</taxon>
        <taxon>Lophotrochozoa</taxon>
        <taxon>Mollusca</taxon>
        <taxon>Cephalopoda</taxon>
        <taxon>Coleoidea</taxon>
        <taxon>Octopodiformes</taxon>
        <taxon>Octopoda</taxon>
        <taxon>Incirrata</taxon>
        <taxon>Octopodidae</taxon>
        <taxon>Octopus</taxon>
    </lineage>
</organism>
<name>A0A0L8HVX5_OCTBM</name>
<proteinExistence type="predicted"/>
<sequence>MVFFTCHLHRSQSRGTGNDLAQNGAFHVSPAQEPVQGHRQRSRSKNFMCHPHKSQPRGTGNGLAQ</sequence>
<reference evidence="2" key="1">
    <citation type="submission" date="2015-07" db="EMBL/GenBank/DDBJ databases">
        <title>MeaNS - Measles Nucleotide Surveillance Program.</title>
        <authorList>
            <person name="Tran T."/>
            <person name="Druce J."/>
        </authorList>
    </citation>
    <scope>NUCLEOTIDE SEQUENCE</scope>
    <source>
        <strain evidence="2">UCB-OBI-ISO-001</strain>
        <tissue evidence="2">Gonad</tissue>
    </source>
</reference>
<feature type="compositionally biased region" description="Basic residues" evidence="1">
    <location>
        <begin position="38"/>
        <end position="55"/>
    </location>
</feature>
<evidence type="ECO:0000256" key="1">
    <source>
        <dbReference type="SAM" id="MobiDB-lite"/>
    </source>
</evidence>
<dbReference type="AlphaFoldDB" id="A0A0L8HVX5"/>
<feature type="region of interest" description="Disordered" evidence="1">
    <location>
        <begin position="11"/>
        <end position="65"/>
    </location>
</feature>
<protein>
    <submittedName>
        <fullName evidence="2">Uncharacterized protein</fullName>
    </submittedName>
</protein>
<accession>A0A0L8HVX5</accession>
<gene>
    <name evidence="2" type="ORF">OCBIM_22004653mg</name>
</gene>